<comment type="caution">
    <text evidence="1">The sequence shown here is derived from an EMBL/GenBank/DDBJ whole genome shotgun (WGS) entry which is preliminary data.</text>
</comment>
<dbReference type="EMBL" id="LGST01000016">
    <property type="protein sequence ID" value="KNE00877.1"/>
    <property type="molecule type" value="Genomic_DNA"/>
</dbReference>
<protein>
    <submittedName>
        <fullName evidence="1">Uncharacterized protein</fullName>
    </submittedName>
</protein>
<sequence length="84" mass="9732">MSPAGFKLGKVFGQEGTKVGLGQESALRRLPRPREPGSLWNHEEINKKRKNARKTLEQEDKRMYKVSAKMQIYQWVVLVLHLLT</sequence>
<dbReference type="Proteomes" id="UP000037122">
    <property type="component" value="Unassembled WGS sequence"/>
</dbReference>
<organism evidence="1 2">
    <name type="scientific">Candidozyma auris</name>
    <name type="common">Yeast</name>
    <name type="synonym">Candida auris</name>
    <dbReference type="NCBI Taxonomy" id="498019"/>
    <lineage>
        <taxon>Eukaryota</taxon>
        <taxon>Fungi</taxon>
        <taxon>Dikarya</taxon>
        <taxon>Ascomycota</taxon>
        <taxon>Saccharomycotina</taxon>
        <taxon>Pichiomycetes</taxon>
        <taxon>Metschnikowiaceae</taxon>
        <taxon>Candidozyma</taxon>
    </lineage>
</organism>
<name>A0A0L0P3C5_CANAR</name>
<dbReference type="VEuPathDB" id="FungiDB:QG37_01746"/>
<accession>A0A0L0P3C5</accession>
<proteinExistence type="predicted"/>
<dbReference type="AlphaFoldDB" id="A0A0L0P3C5"/>
<reference evidence="2" key="1">
    <citation type="journal article" date="2015" name="BMC Genomics">
        <title>Draft genome of a commonly misdiagnosed multidrug resistant pathogen Candida auris.</title>
        <authorList>
            <person name="Chatterjee S."/>
            <person name="Alampalli S.V."/>
            <person name="Nageshan R.K."/>
            <person name="Chettiar S.T."/>
            <person name="Joshi S."/>
            <person name="Tatu U.S."/>
        </authorList>
    </citation>
    <scope>NUCLEOTIDE SEQUENCE [LARGE SCALE GENOMIC DNA]</scope>
    <source>
        <strain evidence="2">6684</strain>
    </source>
</reference>
<evidence type="ECO:0000313" key="2">
    <source>
        <dbReference type="Proteomes" id="UP000037122"/>
    </source>
</evidence>
<evidence type="ECO:0000313" key="1">
    <source>
        <dbReference type="EMBL" id="KNE00877.1"/>
    </source>
</evidence>
<gene>
    <name evidence="1" type="ORF">QG37_01746</name>
</gene>